<dbReference type="GO" id="GO:0020037">
    <property type="term" value="F:heme binding"/>
    <property type="evidence" value="ECO:0007669"/>
    <property type="project" value="InterPro"/>
</dbReference>
<dbReference type="STRING" id="1208323.B30_01725"/>
<keyword evidence="5" id="KW-0732">Signal</keyword>
<dbReference type="AlphaFoldDB" id="K2KAL1"/>
<keyword evidence="1 4" id="KW-0349">Heme</keyword>
<evidence type="ECO:0000313" key="7">
    <source>
        <dbReference type="EMBL" id="EKE74405.1"/>
    </source>
</evidence>
<reference evidence="7 8" key="1">
    <citation type="submission" date="2012-09" db="EMBL/GenBank/DDBJ databases">
        <title>Celeribacter baekdonensis B30 Genome Sequencing.</title>
        <authorList>
            <person name="Wang W."/>
        </authorList>
    </citation>
    <scope>NUCLEOTIDE SEQUENCE [LARGE SCALE GENOMIC DNA]</scope>
    <source>
        <strain evidence="7 8">B30</strain>
    </source>
</reference>
<keyword evidence="8" id="KW-1185">Reference proteome</keyword>
<evidence type="ECO:0000256" key="4">
    <source>
        <dbReference type="PROSITE-ProRule" id="PRU00433"/>
    </source>
</evidence>
<dbReference type="PANTHER" id="PTHR35008:SF8">
    <property type="entry name" value="ALCOHOL DEHYDROGENASE CYTOCHROME C SUBUNIT"/>
    <property type="match status" value="1"/>
</dbReference>
<dbReference type="eggNOG" id="COG2010">
    <property type="taxonomic scope" value="Bacteria"/>
</dbReference>
<dbReference type="OrthoDB" id="70223at2"/>
<evidence type="ECO:0000256" key="3">
    <source>
        <dbReference type="ARBA" id="ARBA00023004"/>
    </source>
</evidence>
<feature type="chain" id="PRO_5003862747" evidence="5">
    <location>
        <begin position="23"/>
        <end position="151"/>
    </location>
</feature>
<sequence>MINDVRAMFVVCLSALAVSASAQDQNAGAALFDTNCAACHQKAGVGAPGLAPPLAHRELFARLGEEAPIYLSGVLLSGLTGRITANDMEYVGLVMPSHVWLTDAEVLAITNYVLGDLNDINPKLSPEELGTLREAPPDHAALIKIRERVAQ</sequence>
<feature type="signal peptide" evidence="5">
    <location>
        <begin position="1"/>
        <end position="22"/>
    </location>
</feature>
<dbReference type="InterPro" id="IPR036909">
    <property type="entry name" value="Cyt_c-like_dom_sf"/>
</dbReference>
<dbReference type="EMBL" id="AMRK01000001">
    <property type="protein sequence ID" value="EKE74405.1"/>
    <property type="molecule type" value="Genomic_DNA"/>
</dbReference>
<keyword evidence="3 4" id="KW-0408">Iron</keyword>
<accession>K2KAL1</accession>
<gene>
    <name evidence="7" type="ORF">B30_01725</name>
</gene>
<name>K2KAL1_9RHOB</name>
<dbReference type="PROSITE" id="PS51007">
    <property type="entry name" value="CYTC"/>
    <property type="match status" value="1"/>
</dbReference>
<dbReference type="InterPro" id="IPR009056">
    <property type="entry name" value="Cyt_c-like_dom"/>
</dbReference>
<evidence type="ECO:0000259" key="6">
    <source>
        <dbReference type="PROSITE" id="PS51007"/>
    </source>
</evidence>
<keyword evidence="2 4" id="KW-0479">Metal-binding</keyword>
<feature type="domain" description="Cytochrome c" evidence="6">
    <location>
        <begin position="23"/>
        <end position="117"/>
    </location>
</feature>
<proteinExistence type="predicted"/>
<dbReference type="PANTHER" id="PTHR35008">
    <property type="entry name" value="BLL4482 PROTEIN-RELATED"/>
    <property type="match status" value="1"/>
</dbReference>
<dbReference type="GO" id="GO:0046872">
    <property type="term" value="F:metal ion binding"/>
    <property type="evidence" value="ECO:0007669"/>
    <property type="project" value="UniProtKB-KW"/>
</dbReference>
<dbReference type="GO" id="GO:0009055">
    <property type="term" value="F:electron transfer activity"/>
    <property type="evidence" value="ECO:0007669"/>
    <property type="project" value="InterPro"/>
</dbReference>
<evidence type="ECO:0000313" key="8">
    <source>
        <dbReference type="Proteomes" id="UP000006762"/>
    </source>
</evidence>
<dbReference type="Proteomes" id="UP000006762">
    <property type="component" value="Unassembled WGS sequence"/>
</dbReference>
<organism evidence="7 8">
    <name type="scientific">Celeribacter baekdonensis B30</name>
    <dbReference type="NCBI Taxonomy" id="1208323"/>
    <lineage>
        <taxon>Bacteria</taxon>
        <taxon>Pseudomonadati</taxon>
        <taxon>Pseudomonadota</taxon>
        <taxon>Alphaproteobacteria</taxon>
        <taxon>Rhodobacterales</taxon>
        <taxon>Roseobacteraceae</taxon>
        <taxon>Celeribacter</taxon>
    </lineage>
</organism>
<evidence type="ECO:0000256" key="5">
    <source>
        <dbReference type="SAM" id="SignalP"/>
    </source>
</evidence>
<dbReference type="InterPro" id="IPR051459">
    <property type="entry name" value="Cytochrome_c-type_DH"/>
</dbReference>
<evidence type="ECO:0000256" key="1">
    <source>
        <dbReference type="ARBA" id="ARBA00022617"/>
    </source>
</evidence>
<dbReference type="Pfam" id="PF00034">
    <property type="entry name" value="Cytochrom_C"/>
    <property type="match status" value="1"/>
</dbReference>
<evidence type="ECO:0000256" key="2">
    <source>
        <dbReference type="ARBA" id="ARBA00022723"/>
    </source>
</evidence>
<dbReference type="Gene3D" id="1.10.760.10">
    <property type="entry name" value="Cytochrome c-like domain"/>
    <property type="match status" value="1"/>
</dbReference>
<dbReference type="SUPFAM" id="SSF46626">
    <property type="entry name" value="Cytochrome c"/>
    <property type="match status" value="1"/>
</dbReference>
<dbReference type="RefSeq" id="WP_009570253.1">
    <property type="nucleotide sequence ID" value="NZ_AMRK01000001.1"/>
</dbReference>
<comment type="caution">
    <text evidence="7">The sequence shown here is derived from an EMBL/GenBank/DDBJ whole genome shotgun (WGS) entry which is preliminary data.</text>
</comment>
<protein>
    <submittedName>
        <fullName evidence="7">Cytochrome c-552</fullName>
    </submittedName>
</protein>